<comment type="caution">
    <text evidence="6">The sequence shown here is derived from an EMBL/GenBank/DDBJ whole genome shotgun (WGS) entry which is preliminary data.</text>
</comment>
<dbReference type="Pfam" id="PF03466">
    <property type="entry name" value="LysR_substrate"/>
    <property type="match status" value="1"/>
</dbReference>
<keyword evidence="4" id="KW-0804">Transcription</keyword>
<dbReference type="PANTHER" id="PTHR30537:SF5">
    <property type="entry name" value="HTH-TYPE TRANSCRIPTIONAL ACTIVATOR TTDR-RELATED"/>
    <property type="match status" value="1"/>
</dbReference>
<proteinExistence type="inferred from homology"/>
<dbReference type="PANTHER" id="PTHR30537">
    <property type="entry name" value="HTH-TYPE TRANSCRIPTIONAL REGULATOR"/>
    <property type="match status" value="1"/>
</dbReference>
<dbReference type="PROSITE" id="PS50931">
    <property type="entry name" value="HTH_LYSR"/>
    <property type="match status" value="1"/>
</dbReference>
<evidence type="ECO:0000256" key="4">
    <source>
        <dbReference type="ARBA" id="ARBA00023163"/>
    </source>
</evidence>
<protein>
    <submittedName>
        <fullName evidence="6">LysR substrate-binding domain-containing protein</fullName>
    </submittedName>
</protein>
<dbReference type="CDD" id="cd08422">
    <property type="entry name" value="PBP2_CrgA_like"/>
    <property type="match status" value="1"/>
</dbReference>
<dbReference type="RefSeq" id="WP_217962943.1">
    <property type="nucleotide sequence ID" value="NZ_JAHTBN010000001.1"/>
</dbReference>
<keyword evidence="3" id="KW-0238">DNA-binding</keyword>
<evidence type="ECO:0000313" key="7">
    <source>
        <dbReference type="Proteomes" id="UP001595848"/>
    </source>
</evidence>
<evidence type="ECO:0000259" key="5">
    <source>
        <dbReference type="PROSITE" id="PS50931"/>
    </source>
</evidence>
<comment type="similarity">
    <text evidence="1">Belongs to the LysR transcriptional regulatory family.</text>
</comment>
<dbReference type="Proteomes" id="UP001595848">
    <property type="component" value="Unassembled WGS sequence"/>
</dbReference>
<name>A0ABV8NTW8_9BURK</name>
<accession>A0ABV8NTW8</accession>
<dbReference type="InterPro" id="IPR005119">
    <property type="entry name" value="LysR_subst-bd"/>
</dbReference>
<keyword evidence="2" id="KW-0805">Transcription regulation</keyword>
<dbReference type="EMBL" id="JBHSBV010000001">
    <property type="protein sequence ID" value="MFC4199336.1"/>
    <property type="molecule type" value="Genomic_DNA"/>
</dbReference>
<gene>
    <name evidence="6" type="ORF">ACFOY1_00085</name>
</gene>
<evidence type="ECO:0000313" key="6">
    <source>
        <dbReference type="EMBL" id="MFC4199336.1"/>
    </source>
</evidence>
<feature type="domain" description="HTH lysR-type" evidence="5">
    <location>
        <begin position="1"/>
        <end position="59"/>
    </location>
</feature>
<keyword evidence="7" id="KW-1185">Reference proteome</keyword>
<evidence type="ECO:0000256" key="1">
    <source>
        <dbReference type="ARBA" id="ARBA00009437"/>
    </source>
</evidence>
<organism evidence="6 7">
    <name type="scientific">Candidimonas humi</name>
    <dbReference type="NCBI Taxonomy" id="683355"/>
    <lineage>
        <taxon>Bacteria</taxon>
        <taxon>Pseudomonadati</taxon>
        <taxon>Pseudomonadota</taxon>
        <taxon>Betaproteobacteria</taxon>
        <taxon>Burkholderiales</taxon>
        <taxon>Alcaligenaceae</taxon>
        <taxon>Candidimonas</taxon>
    </lineage>
</organism>
<reference evidence="7" key="1">
    <citation type="journal article" date="2019" name="Int. J. Syst. Evol. Microbiol.">
        <title>The Global Catalogue of Microorganisms (GCM) 10K type strain sequencing project: providing services to taxonomists for standard genome sequencing and annotation.</title>
        <authorList>
            <consortium name="The Broad Institute Genomics Platform"/>
            <consortium name="The Broad Institute Genome Sequencing Center for Infectious Disease"/>
            <person name="Wu L."/>
            <person name="Ma J."/>
        </authorList>
    </citation>
    <scope>NUCLEOTIDE SEQUENCE [LARGE SCALE GENOMIC DNA]</scope>
    <source>
        <strain evidence="7">LMG 24813</strain>
    </source>
</reference>
<dbReference type="InterPro" id="IPR058163">
    <property type="entry name" value="LysR-type_TF_proteobact-type"/>
</dbReference>
<evidence type="ECO:0000256" key="3">
    <source>
        <dbReference type="ARBA" id="ARBA00023125"/>
    </source>
</evidence>
<sequence length="297" mass="33030">MDKFKQLESFVAVTQLGSLSAAARAEGIAPAMMGRRLDALEARLGTRLLLRSTRRLLLTDAGQALLEEAQRILRDLYDTETRITQGSLTPAGHLRICAPRIFGRVCVAPLVPQFNQQHPQITVSLDLSDRQVDVTAERYDCAIRLDNPESSGAQGLAIAQSRRIVVGSPSYLQAHGTPRSLDDLQKHNCLSVAERGRDTTWMFRHKGRAREVQIASDMASNDEAVLLGWALAGCGLLRCYDWEARDALKQERLVSVLDNYAPPAHQIRAVTPEQKYLPPRLQAFLDLLQKHCTQQDA</sequence>
<evidence type="ECO:0000256" key="2">
    <source>
        <dbReference type="ARBA" id="ARBA00023015"/>
    </source>
</evidence>
<dbReference type="Pfam" id="PF00126">
    <property type="entry name" value="HTH_1"/>
    <property type="match status" value="1"/>
</dbReference>
<dbReference type="InterPro" id="IPR000847">
    <property type="entry name" value="LysR_HTH_N"/>
</dbReference>